<evidence type="ECO:0000256" key="1">
    <source>
        <dbReference type="SAM" id="MobiDB-lite"/>
    </source>
</evidence>
<dbReference type="Proteomes" id="UP000008021">
    <property type="component" value="Chromosome 3"/>
</dbReference>
<dbReference type="Gramene" id="OMERI03G17650.1">
    <property type="protein sequence ID" value="OMERI03G17650.1"/>
    <property type="gene ID" value="OMERI03G17650"/>
</dbReference>
<reference evidence="2" key="2">
    <citation type="submission" date="2018-05" db="EMBL/GenBank/DDBJ databases">
        <title>OmerRS3 (Oryza meridionalis Reference Sequence Version 3).</title>
        <authorList>
            <person name="Zhang J."/>
            <person name="Kudrna D."/>
            <person name="Lee S."/>
            <person name="Talag J."/>
            <person name="Welchert J."/>
            <person name="Wing R.A."/>
        </authorList>
    </citation>
    <scope>NUCLEOTIDE SEQUENCE [LARGE SCALE GENOMIC DNA]</scope>
    <source>
        <strain evidence="2">cv. OR44</strain>
    </source>
</reference>
<feature type="region of interest" description="Disordered" evidence="1">
    <location>
        <begin position="27"/>
        <end position="55"/>
    </location>
</feature>
<dbReference type="EnsemblPlants" id="OMERI03G17650.1">
    <property type="protein sequence ID" value="OMERI03G17650.1"/>
    <property type="gene ID" value="OMERI03G17650"/>
</dbReference>
<evidence type="ECO:0000313" key="3">
    <source>
        <dbReference type="Proteomes" id="UP000008021"/>
    </source>
</evidence>
<name>A0A0E0D1E0_9ORYZ</name>
<dbReference type="HOGENOM" id="CLU_2041764_0_0_1"/>
<reference evidence="2" key="1">
    <citation type="submission" date="2015-04" db="UniProtKB">
        <authorList>
            <consortium name="EnsemblPlants"/>
        </authorList>
    </citation>
    <scope>IDENTIFICATION</scope>
</reference>
<evidence type="ECO:0000313" key="2">
    <source>
        <dbReference type="EnsemblPlants" id="OMERI03G17650.1"/>
    </source>
</evidence>
<feature type="compositionally biased region" description="Basic and acidic residues" evidence="1">
    <location>
        <begin position="32"/>
        <end position="44"/>
    </location>
</feature>
<sequence length="121" mass="12646">MADGCRAAQWPDPVIAVASLSRCYAAGEGQEGETKGEEVGDRAPGRPNAGRIWAPHGQIGEDTVAARALVGTMLAEEAGQGARWPDIVDVVPERNDPYHNIVLVLLGGEHGRLKPSSPVAG</sequence>
<accession>A0A0E0D1E0</accession>
<protein>
    <submittedName>
        <fullName evidence="2">Uncharacterized protein</fullName>
    </submittedName>
</protein>
<keyword evidence="3" id="KW-1185">Reference proteome</keyword>
<dbReference type="AlphaFoldDB" id="A0A0E0D1E0"/>
<organism evidence="2">
    <name type="scientific">Oryza meridionalis</name>
    <dbReference type="NCBI Taxonomy" id="40149"/>
    <lineage>
        <taxon>Eukaryota</taxon>
        <taxon>Viridiplantae</taxon>
        <taxon>Streptophyta</taxon>
        <taxon>Embryophyta</taxon>
        <taxon>Tracheophyta</taxon>
        <taxon>Spermatophyta</taxon>
        <taxon>Magnoliopsida</taxon>
        <taxon>Liliopsida</taxon>
        <taxon>Poales</taxon>
        <taxon>Poaceae</taxon>
        <taxon>BOP clade</taxon>
        <taxon>Oryzoideae</taxon>
        <taxon>Oryzeae</taxon>
        <taxon>Oryzinae</taxon>
        <taxon>Oryza</taxon>
    </lineage>
</organism>
<proteinExistence type="predicted"/>